<dbReference type="Proteomes" id="UP000286912">
    <property type="component" value="Unassembled WGS sequence"/>
</dbReference>
<reference evidence="6 7" key="1">
    <citation type="submission" date="2018-12" db="EMBL/GenBank/DDBJ databases">
        <title>three novel Halomonas strain isolated from plants.</title>
        <authorList>
            <person name="Sun C."/>
        </authorList>
    </citation>
    <scope>NUCLEOTIDE SEQUENCE [LARGE SCALE GENOMIC DNA]</scope>
    <source>
        <strain evidence="6 7">RC</strain>
    </source>
</reference>
<dbReference type="Gene3D" id="3.30.1340.10">
    <property type="entry name" value="HPr-like"/>
    <property type="match status" value="1"/>
</dbReference>
<accession>A0A3S0ZDH8</accession>
<evidence type="ECO:0000256" key="1">
    <source>
        <dbReference type="ARBA" id="ARBA00004496"/>
    </source>
</evidence>
<dbReference type="PRINTS" id="PR00107">
    <property type="entry name" value="PHOSPHOCPHPR"/>
</dbReference>
<dbReference type="GO" id="GO:0005737">
    <property type="term" value="C:cytoplasm"/>
    <property type="evidence" value="ECO:0007669"/>
    <property type="project" value="UniProtKB-SubCell"/>
</dbReference>
<evidence type="ECO:0000256" key="2">
    <source>
        <dbReference type="ARBA" id="ARBA00010736"/>
    </source>
</evidence>
<dbReference type="PANTHER" id="PTHR33705">
    <property type="entry name" value="PHOSPHOCARRIER PROTEIN HPR"/>
    <property type="match status" value="1"/>
</dbReference>
<dbReference type="InterPro" id="IPR035895">
    <property type="entry name" value="HPr-like_sf"/>
</dbReference>
<keyword evidence="7" id="KW-1185">Reference proteome</keyword>
<name>A0A3S0ZDH8_9GAMM</name>
<dbReference type="EMBL" id="RZHD01000005">
    <property type="protein sequence ID" value="RUR45854.1"/>
    <property type="molecule type" value="Genomic_DNA"/>
</dbReference>
<protein>
    <submittedName>
        <fullName evidence="6">HPr family phosphocarrier protein</fullName>
    </submittedName>
</protein>
<evidence type="ECO:0000256" key="3">
    <source>
        <dbReference type="ARBA" id="ARBA00022490"/>
    </source>
</evidence>
<dbReference type="OrthoDB" id="9798965at2"/>
<evidence type="ECO:0000259" key="5">
    <source>
        <dbReference type="PROSITE" id="PS51350"/>
    </source>
</evidence>
<keyword evidence="4" id="KW-0598">Phosphotransferase system</keyword>
<dbReference type="AlphaFoldDB" id="A0A3S0ZDH8"/>
<dbReference type="InterPro" id="IPR050399">
    <property type="entry name" value="HPr"/>
</dbReference>
<dbReference type="InterPro" id="IPR001020">
    <property type="entry name" value="PTS_HPr_His_P_site"/>
</dbReference>
<organism evidence="6 7">
    <name type="scientific">Vreelandella populi</name>
    <dbReference type="NCBI Taxonomy" id="2498858"/>
    <lineage>
        <taxon>Bacteria</taxon>
        <taxon>Pseudomonadati</taxon>
        <taxon>Pseudomonadota</taxon>
        <taxon>Gammaproteobacteria</taxon>
        <taxon>Oceanospirillales</taxon>
        <taxon>Halomonadaceae</taxon>
        <taxon>Vreelandella</taxon>
    </lineage>
</organism>
<comment type="similarity">
    <text evidence="2">Belongs to the HPr family.</text>
</comment>
<sequence>MPERTLTLTNQRGLHARAATKLVTCAQRFESRVYIYKQAQKADAANIMSLLMLAAPCGTTLTVEAVGDDAEAALDALEALFKARFDEEA</sequence>
<dbReference type="GO" id="GO:0009401">
    <property type="term" value="P:phosphoenolpyruvate-dependent sugar phosphotransferase system"/>
    <property type="evidence" value="ECO:0007669"/>
    <property type="project" value="UniProtKB-KW"/>
</dbReference>
<dbReference type="InterPro" id="IPR000032">
    <property type="entry name" value="HPr-like"/>
</dbReference>
<comment type="caution">
    <text evidence="6">The sequence shown here is derived from an EMBL/GenBank/DDBJ whole genome shotgun (WGS) entry which is preliminary data.</text>
</comment>
<dbReference type="Pfam" id="PF00381">
    <property type="entry name" value="PTS-HPr"/>
    <property type="match status" value="1"/>
</dbReference>
<evidence type="ECO:0000313" key="7">
    <source>
        <dbReference type="Proteomes" id="UP000286912"/>
    </source>
</evidence>
<evidence type="ECO:0000313" key="6">
    <source>
        <dbReference type="EMBL" id="RUR45854.1"/>
    </source>
</evidence>
<proteinExistence type="inferred from homology"/>
<gene>
    <name evidence="6" type="ORF">ELY37_07545</name>
</gene>
<dbReference type="RefSeq" id="WP_126981586.1">
    <property type="nucleotide sequence ID" value="NZ_RZHC01000004.1"/>
</dbReference>
<dbReference type="PROSITE" id="PS00369">
    <property type="entry name" value="PTS_HPR_HIS"/>
    <property type="match status" value="1"/>
</dbReference>
<dbReference type="NCBIfam" id="TIGR01003">
    <property type="entry name" value="PTS_HPr_family"/>
    <property type="match status" value="1"/>
</dbReference>
<evidence type="ECO:0000256" key="4">
    <source>
        <dbReference type="ARBA" id="ARBA00022683"/>
    </source>
</evidence>
<dbReference type="PROSITE" id="PS51350">
    <property type="entry name" value="PTS_HPR_DOM"/>
    <property type="match status" value="1"/>
</dbReference>
<comment type="subcellular location">
    <subcellularLocation>
        <location evidence="1">Cytoplasm</location>
    </subcellularLocation>
</comment>
<keyword evidence="3" id="KW-0963">Cytoplasm</keyword>
<feature type="domain" description="HPr" evidence="5">
    <location>
        <begin position="1"/>
        <end position="88"/>
    </location>
</feature>
<dbReference type="PANTHER" id="PTHR33705:SF2">
    <property type="entry name" value="PHOSPHOCARRIER PROTEIN NPR"/>
    <property type="match status" value="1"/>
</dbReference>
<dbReference type="SUPFAM" id="SSF55594">
    <property type="entry name" value="HPr-like"/>
    <property type="match status" value="1"/>
</dbReference>